<comment type="caution">
    <text evidence="2">The sequence shown here is derived from an EMBL/GenBank/DDBJ whole genome shotgun (WGS) entry which is preliminary data.</text>
</comment>
<dbReference type="PROSITE" id="PS50914">
    <property type="entry name" value="BON"/>
    <property type="match status" value="1"/>
</dbReference>
<dbReference type="AlphaFoldDB" id="A0A3E0WIP1"/>
<evidence type="ECO:0000313" key="3">
    <source>
        <dbReference type="Proteomes" id="UP000256763"/>
    </source>
</evidence>
<gene>
    <name evidence="2" type="ORF">CAL65_21280</name>
</gene>
<dbReference type="Pfam" id="PF04972">
    <property type="entry name" value="BON"/>
    <property type="match status" value="1"/>
</dbReference>
<evidence type="ECO:0000313" key="2">
    <source>
        <dbReference type="EMBL" id="RFA31836.1"/>
    </source>
</evidence>
<sequence>MHDLIPGLFLLLTLALVPQPSYAFPEQDPELITAAAQARLQDLAITDAIYQKLATVDNLRNTNLNIQTQEGEVHISGYVPDFQAAIQLIELAETVEGVKHVSVTLREY</sequence>
<feature type="domain" description="BON" evidence="1">
    <location>
        <begin position="41"/>
        <end position="108"/>
    </location>
</feature>
<dbReference type="EMBL" id="NFZW01000039">
    <property type="protein sequence ID" value="RFA31836.1"/>
    <property type="molecule type" value="Genomic_DNA"/>
</dbReference>
<keyword evidence="3" id="KW-1185">Reference proteome</keyword>
<protein>
    <recommendedName>
        <fullName evidence="1">BON domain-containing protein</fullName>
    </recommendedName>
</protein>
<proteinExistence type="predicted"/>
<reference evidence="3" key="1">
    <citation type="submission" date="2017-05" db="EMBL/GenBank/DDBJ databases">
        <authorList>
            <person name="Sharma S."/>
            <person name="Sidhu C."/>
            <person name="Pinnaka A.K."/>
        </authorList>
    </citation>
    <scope>NUCLEOTIDE SEQUENCE [LARGE SCALE GENOMIC DNA]</scope>
    <source>
        <strain evidence="3">AK93</strain>
    </source>
</reference>
<dbReference type="RefSeq" id="WP_116302414.1">
    <property type="nucleotide sequence ID" value="NZ_NFZV01000010.1"/>
</dbReference>
<name>A0A3E0WIP1_9GAMM</name>
<dbReference type="InterPro" id="IPR007055">
    <property type="entry name" value="BON_dom"/>
</dbReference>
<dbReference type="Proteomes" id="UP000256763">
    <property type="component" value="Unassembled WGS sequence"/>
</dbReference>
<accession>A0A3E0WIP1</accession>
<evidence type="ECO:0000259" key="1">
    <source>
        <dbReference type="PROSITE" id="PS50914"/>
    </source>
</evidence>
<organism evidence="2 3">
    <name type="scientific">Alkalilimnicola ehrlichii</name>
    <dbReference type="NCBI Taxonomy" id="351052"/>
    <lineage>
        <taxon>Bacteria</taxon>
        <taxon>Pseudomonadati</taxon>
        <taxon>Pseudomonadota</taxon>
        <taxon>Gammaproteobacteria</taxon>
        <taxon>Chromatiales</taxon>
        <taxon>Ectothiorhodospiraceae</taxon>
        <taxon>Alkalilimnicola</taxon>
    </lineage>
</organism>